<dbReference type="PANTHER" id="PTHR30153:SF2">
    <property type="entry name" value="REPLICATIVE DNA HELICASE"/>
    <property type="match status" value="1"/>
</dbReference>
<dbReference type="InterPro" id="IPR007692">
    <property type="entry name" value="DNA_helicase_DnaB"/>
</dbReference>
<dbReference type="NCBIfam" id="TIGR00665">
    <property type="entry name" value="DnaB"/>
    <property type="match status" value="1"/>
</dbReference>
<dbReference type="Pfam" id="PF00772">
    <property type="entry name" value="DnaB"/>
    <property type="match status" value="1"/>
</dbReference>
<evidence type="ECO:0000256" key="6">
    <source>
        <dbReference type="ARBA" id="ARBA00022806"/>
    </source>
</evidence>
<dbReference type="CDD" id="cd00984">
    <property type="entry name" value="DnaB_C"/>
    <property type="match status" value="1"/>
</dbReference>
<gene>
    <name evidence="15" type="primary">dnaB</name>
    <name evidence="15" type="ORF">MQE36_10105</name>
</gene>
<evidence type="ECO:0000256" key="10">
    <source>
        <dbReference type="ARBA" id="ARBA00048954"/>
    </source>
</evidence>
<name>A0ABY3YHX7_9FLAO</name>
<keyword evidence="7 12" id="KW-0067">ATP-binding</keyword>
<feature type="domain" description="SF4 helicase" evidence="14">
    <location>
        <begin position="194"/>
        <end position="469"/>
    </location>
</feature>
<evidence type="ECO:0000256" key="5">
    <source>
        <dbReference type="ARBA" id="ARBA00022801"/>
    </source>
</evidence>
<dbReference type="EC" id="5.6.2.3" evidence="11 12"/>
<evidence type="ECO:0000256" key="11">
    <source>
        <dbReference type="NCBIfam" id="TIGR00665"/>
    </source>
</evidence>
<evidence type="ECO:0000256" key="2">
    <source>
        <dbReference type="ARBA" id="ARBA00022515"/>
    </source>
</evidence>
<keyword evidence="3 12" id="KW-0235">DNA replication</keyword>
<sequence>MEKVNPITGVKLDKTNIIHLEKGKIPPQAIDLEEAVLGAMMIDKKGVDEVIDILSSDAFYKESHRHIFEAVVQLFESSEPIDLLTVSAQLKKNGKLDVAGGDFYLIQLTKKVSSSAHIEFHARIILQKFIQRSLIKISSEIIEESYDETTDVFDLLDSAEAKLYEVTQGNIKKSSESAQSLVMQAKKKIEEISNKEGLSGIPTGFDKLDKLTSGWQPSDLIIVAARPGMGKTAFNLSMARNMAVNSNIPVAFFSLEMSSVQLITRLISSETGLSSEKLRTGKLADHEWKQLNVKVKNLEKAPLYIDDTPSLSIFDLRAKARRLASQFGIRLIIIDYLQLMTAGGTSKNGNREQEISMISRNLKALAKELDVPVIALSQLSRAVETRGGSKRPLLSDLRESGAIEQDADIVSFIYRPEYYKIEEWDDEDRSPTQGQAEFIVAKHRNGGLDNIRLKFIGELGKFDNLDDFDTPFEIPSKMNEDEENPFATQHLPSADEAFGSSMNEGFNPNDDDVPF</sequence>
<comment type="function">
    <text evidence="12">The main replicative DNA helicase, it participates in initiation and elongation during chromosome replication. Travels ahead of the DNA replisome, separating dsDNA into templates for DNA synthesis. A processive ATP-dependent 5'-3' DNA helicase it has DNA-dependent ATPase activity.</text>
</comment>
<proteinExistence type="inferred from homology"/>
<dbReference type="Gene3D" id="3.40.50.300">
    <property type="entry name" value="P-loop containing nucleotide triphosphate hydrolases"/>
    <property type="match status" value="1"/>
</dbReference>
<evidence type="ECO:0000313" key="15">
    <source>
        <dbReference type="EMBL" id="UNY97444.1"/>
    </source>
</evidence>
<dbReference type="InterPro" id="IPR027417">
    <property type="entry name" value="P-loop_NTPase"/>
</dbReference>
<dbReference type="PANTHER" id="PTHR30153">
    <property type="entry name" value="REPLICATIVE DNA HELICASE DNAB"/>
    <property type="match status" value="1"/>
</dbReference>
<accession>A0ABY3YHX7</accession>
<evidence type="ECO:0000256" key="13">
    <source>
        <dbReference type="SAM" id="MobiDB-lite"/>
    </source>
</evidence>
<evidence type="ECO:0000259" key="14">
    <source>
        <dbReference type="PROSITE" id="PS51199"/>
    </source>
</evidence>
<keyword evidence="16" id="KW-1185">Reference proteome</keyword>
<dbReference type="EMBL" id="CP094326">
    <property type="protein sequence ID" value="UNY97444.1"/>
    <property type="molecule type" value="Genomic_DNA"/>
</dbReference>
<organism evidence="15 16">
    <name type="scientific">Zhouia spongiae</name>
    <dbReference type="NCBI Taxonomy" id="2202721"/>
    <lineage>
        <taxon>Bacteria</taxon>
        <taxon>Pseudomonadati</taxon>
        <taxon>Bacteroidota</taxon>
        <taxon>Flavobacteriia</taxon>
        <taxon>Flavobacteriales</taxon>
        <taxon>Flavobacteriaceae</taxon>
        <taxon>Zhouia</taxon>
    </lineage>
</organism>
<protein>
    <recommendedName>
        <fullName evidence="11 12">Replicative DNA helicase</fullName>
        <ecNumber evidence="11 12">5.6.2.3</ecNumber>
    </recommendedName>
</protein>
<evidence type="ECO:0000256" key="12">
    <source>
        <dbReference type="RuleBase" id="RU362085"/>
    </source>
</evidence>
<dbReference type="SUPFAM" id="SSF52540">
    <property type="entry name" value="P-loop containing nucleoside triphosphate hydrolases"/>
    <property type="match status" value="1"/>
</dbReference>
<evidence type="ECO:0000256" key="8">
    <source>
        <dbReference type="ARBA" id="ARBA00023125"/>
    </source>
</evidence>
<dbReference type="InterPro" id="IPR016136">
    <property type="entry name" value="DNA_helicase_N/primase_C"/>
</dbReference>
<dbReference type="InterPro" id="IPR007694">
    <property type="entry name" value="DNA_helicase_DnaB-like_C"/>
</dbReference>
<comment type="similarity">
    <text evidence="1 12">Belongs to the helicase family. DnaB subfamily.</text>
</comment>
<keyword evidence="2 12" id="KW-0639">Primosome</keyword>
<evidence type="ECO:0000256" key="1">
    <source>
        <dbReference type="ARBA" id="ARBA00008428"/>
    </source>
</evidence>
<evidence type="ECO:0000256" key="3">
    <source>
        <dbReference type="ARBA" id="ARBA00022705"/>
    </source>
</evidence>
<dbReference type="GO" id="GO:0003678">
    <property type="term" value="F:DNA helicase activity"/>
    <property type="evidence" value="ECO:0007669"/>
    <property type="project" value="UniProtKB-EC"/>
</dbReference>
<evidence type="ECO:0000313" key="16">
    <source>
        <dbReference type="Proteomes" id="UP000829476"/>
    </source>
</evidence>
<evidence type="ECO:0000256" key="4">
    <source>
        <dbReference type="ARBA" id="ARBA00022741"/>
    </source>
</evidence>
<dbReference type="InterPro" id="IPR007693">
    <property type="entry name" value="DNA_helicase_DnaB-like_N"/>
</dbReference>
<dbReference type="SUPFAM" id="SSF48024">
    <property type="entry name" value="N-terminal domain of DnaB helicase"/>
    <property type="match status" value="1"/>
</dbReference>
<keyword evidence="6 12" id="KW-0347">Helicase</keyword>
<keyword evidence="8 12" id="KW-0238">DNA-binding</keyword>
<evidence type="ECO:0000256" key="7">
    <source>
        <dbReference type="ARBA" id="ARBA00022840"/>
    </source>
</evidence>
<dbReference type="Proteomes" id="UP000829476">
    <property type="component" value="Chromosome"/>
</dbReference>
<dbReference type="Gene3D" id="1.10.860.10">
    <property type="entry name" value="DNAb Helicase, Chain A"/>
    <property type="match status" value="1"/>
</dbReference>
<dbReference type="RefSeq" id="WP_242935857.1">
    <property type="nucleotide sequence ID" value="NZ_CP094326.1"/>
</dbReference>
<keyword evidence="4 12" id="KW-0547">Nucleotide-binding</keyword>
<evidence type="ECO:0000256" key="9">
    <source>
        <dbReference type="ARBA" id="ARBA00023235"/>
    </source>
</evidence>
<comment type="catalytic activity">
    <reaction evidence="10 12">
        <text>ATP + H2O = ADP + phosphate + H(+)</text>
        <dbReference type="Rhea" id="RHEA:13065"/>
        <dbReference type="ChEBI" id="CHEBI:15377"/>
        <dbReference type="ChEBI" id="CHEBI:15378"/>
        <dbReference type="ChEBI" id="CHEBI:30616"/>
        <dbReference type="ChEBI" id="CHEBI:43474"/>
        <dbReference type="ChEBI" id="CHEBI:456216"/>
        <dbReference type="EC" id="5.6.2.3"/>
    </reaction>
</comment>
<feature type="region of interest" description="Disordered" evidence="13">
    <location>
        <begin position="473"/>
        <end position="515"/>
    </location>
</feature>
<dbReference type="GO" id="GO:0016787">
    <property type="term" value="F:hydrolase activity"/>
    <property type="evidence" value="ECO:0007669"/>
    <property type="project" value="UniProtKB-KW"/>
</dbReference>
<dbReference type="InterPro" id="IPR036185">
    <property type="entry name" value="DNA_heli_DnaB-like_N_sf"/>
</dbReference>
<keyword evidence="9" id="KW-0413">Isomerase</keyword>
<reference evidence="15 16" key="1">
    <citation type="journal article" date="2018" name="Int. J. Syst. Evol. Microbiol.">
        <title>Zhouia spongiae sp. nov., isolated from a marine sponge.</title>
        <authorList>
            <person name="Zhuang L."/>
            <person name="Lin B."/>
            <person name="Qin F."/>
            <person name="Luo L."/>
        </authorList>
    </citation>
    <scope>NUCLEOTIDE SEQUENCE [LARGE SCALE GENOMIC DNA]</scope>
    <source>
        <strain evidence="15 16">HN-Y44</strain>
    </source>
</reference>
<keyword evidence="5 12" id="KW-0378">Hydrolase</keyword>
<dbReference type="PROSITE" id="PS51199">
    <property type="entry name" value="SF4_HELICASE"/>
    <property type="match status" value="1"/>
</dbReference>
<dbReference type="Pfam" id="PF03796">
    <property type="entry name" value="DnaB_C"/>
    <property type="match status" value="1"/>
</dbReference>